<proteinExistence type="predicted"/>
<keyword evidence="2" id="KW-0472">Membrane</keyword>
<dbReference type="Pfam" id="PF13374">
    <property type="entry name" value="TPR_10"/>
    <property type="match status" value="1"/>
</dbReference>
<dbReference type="SUPFAM" id="SSF48452">
    <property type="entry name" value="TPR-like"/>
    <property type="match status" value="2"/>
</dbReference>
<organism evidence="3">
    <name type="scientific">Yamagishiella unicocca</name>
    <dbReference type="NCBI Taxonomy" id="51707"/>
    <lineage>
        <taxon>Eukaryota</taxon>
        <taxon>Viridiplantae</taxon>
        <taxon>Chlorophyta</taxon>
        <taxon>core chlorophytes</taxon>
        <taxon>Chlorophyceae</taxon>
        <taxon>CS clade</taxon>
        <taxon>Chlamydomonadales</taxon>
        <taxon>Volvocaceae</taxon>
        <taxon>Yamagishiella</taxon>
    </lineage>
</organism>
<dbReference type="AlphaFoldDB" id="A0A2Z5X8B2"/>
<feature type="region of interest" description="Disordered" evidence="1">
    <location>
        <begin position="664"/>
        <end position="693"/>
    </location>
</feature>
<feature type="region of interest" description="Disordered" evidence="1">
    <location>
        <begin position="625"/>
        <end position="644"/>
    </location>
</feature>
<name>A0A2Z5X8B2_9CHLO</name>
<keyword evidence="2" id="KW-0812">Transmembrane</keyword>
<evidence type="ECO:0000256" key="2">
    <source>
        <dbReference type="SAM" id="Phobius"/>
    </source>
</evidence>
<gene>
    <name evidence="3" type="primary">YMTp04</name>
</gene>
<feature type="region of interest" description="Disordered" evidence="1">
    <location>
        <begin position="872"/>
        <end position="911"/>
    </location>
</feature>
<keyword evidence="2" id="KW-1133">Transmembrane helix</keyword>
<feature type="region of interest" description="Disordered" evidence="1">
    <location>
        <begin position="395"/>
        <end position="414"/>
    </location>
</feature>
<evidence type="ECO:0000256" key="1">
    <source>
        <dbReference type="SAM" id="MobiDB-lite"/>
    </source>
</evidence>
<feature type="region of interest" description="Disordered" evidence="1">
    <location>
        <begin position="45"/>
        <end position="107"/>
    </location>
</feature>
<protein>
    <submittedName>
        <fullName evidence="3">Predicted histone H1-like nucleoprotein HC2 (HC2), homolog of Volvox carteri MTF0822/MTM1037</fullName>
    </submittedName>
</protein>
<feature type="compositionally biased region" description="Low complexity" evidence="1">
    <location>
        <begin position="209"/>
        <end position="310"/>
    </location>
</feature>
<feature type="compositionally biased region" description="Low complexity" evidence="1">
    <location>
        <begin position="166"/>
        <end position="175"/>
    </location>
</feature>
<dbReference type="PANTHER" id="PTHR10004">
    <property type="entry name" value="OS06G0538200 PROTEIN"/>
    <property type="match status" value="1"/>
</dbReference>
<dbReference type="PANTHER" id="PTHR10004:SF8">
    <property type="entry name" value="OS06G0538200 PROTEIN"/>
    <property type="match status" value="1"/>
</dbReference>
<dbReference type="InterPro" id="IPR011990">
    <property type="entry name" value="TPR-like_helical_dom_sf"/>
</dbReference>
<feature type="compositionally biased region" description="Pro residues" evidence="1">
    <location>
        <begin position="196"/>
        <end position="208"/>
    </location>
</feature>
<feature type="compositionally biased region" description="Low complexity" evidence="1">
    <location>
        <begin position="66"/>
        <end position="103"/>
    </location>
</feature>
<accession>A0A2Z5X8B2</accession>
<evidence type="ECO:0000313" key="3">
    <source>
        <dbReference type="EMBL" id="BBC28435.1"/>
    </source>
</evidence>
<dbReference type="EMBL" id="LC314412">
    <property type="protein sequence ID" value="BBC28435.1"/>
    <property type="molecule type" value="Genomic_DNA"/>
</dbReference>
<feature type="compositionally biased region" description="Acidic residues" evidence="1">
    <location>
        <begin position="466"/>
        <end position="483"/>
    </location>
</feature>
<feature type="compositionally biased region" description="Low complexity" evidence="1">
    <location>
        <begin position="886"/>
        <end position="903"/>
    </location>
</feature>
<feature type="compositionally biased region" description="Low complexity" evidence="1">
    <location>
        <begin position="144"/>
        <end position="159"/>
    </location>
</feature>
<feature type="region of interest" description="Disordered" evidence="1">
    <location>
        <begin position="450"/>
        <end position="483"/>
    </location>
</feature>
<sequence>MDPPAVPAVNGTPAHARRRGAPTMALTLLGLGIASVGAAVALIGAKKSSKSAPKGQAAKKKIVTYTSSSRSGAGSASTGTPRRPPTTTRTASSPSAASPKTSPVGATVSLAPAFSGSARVITGSSTSARTASPRAAPAAATTAAAAAGAANVPAAAHTAPEPKPQAAEPTALLTAPAVQPVESAIAQDPTLGLLPAPAPAQAPNPLAAPAPAVVGSSSRGPAAPAVPASANSRSSPTRTPHAAAAIASHGSGTAGSRAPDPTTTAIARATTAGPGAAAAEHQPTAVTQPPPQAATAAAPIEETAAAPSEELAAQQQHPKQDRQAAPVSALTVAPPLESPGGAVSAAPQTAEATGAITAAIHLSVASEASEFSAQSTAGSDQQQPAYEVAVDGALQPQEEVEEEEAPSPQAAVADGAAVSAEAAADAVGVALADQAAGGDDLVRTALAIEAGEGPAGGPTGPGQDAAEVEAAEGTEPQSEAEAEAEQLLLAATTAWNVQGNRQQGVKLARRALDALQAGPHRAKYRSEVASSLADMLYALNRWDEALAAVGEAMEAARTAREWALAVKLSNNMGAVYKKLGRVSDAEELHRSCYCMAVDELGAAHPLALLARSNLTEALMLRKPVEAGQEAAAEPETEEDRAARDEARQLLRGALAELELEAASQEAALAAPSPDPDDEATSGSGGKADENKPSAAALLRRTKTAIVRTHIELGRLEMVAGEDPAAAEGAYRSALALCNQLYGQDSRESAGPAFSLANCLKAIGKKGEAKVLYERLYELTTQRNGQGEETAVHLARSLADLAEEAGDWAAVDAYASAALNSMTLLIGTRAHPVLESFYQAACRAKTQNGDAVGAEALRRQFLTAMLRLNQQHARQQGGAGGRGGAQGAAQAAAGAGAAGATKKSGAGKKGRK</sequence>
<feature type="transmembrane region" description="Helical" evidence="2">
    <location>
        <begin position="25"/>
        <end position="45"/>
    </location>
</feature>
<feature type="region of interest" description="Disordered" evidence="1">
    <location>
        <begin position="189"/>
        <end position="327"/>
    </location>
</feature>
<dbReference type="Gene3D" id="1.25.40.10">
    <property type="entry name" value="Tetratricopeptide repeat domain"/>
    <property type="match status" value="2"/>
</dbReference>
<feature type="compositionally biased region" description="Gly residues" evidence="1">
    <location>
        <begin position="876"/>
        <end position="885"/>
    </location>
</feature>
<reference evidence="3" key="1">
    <citation type="journal article" date="2018" name="Commun. Biol.">
        <title>Anisogamy evolved with a reduced sex-determining region in volvocine green algae.</title>
        <authorList>
            <person name="Hamaji T."/>
            <person name="Kawai-Toyooka H."/>
            <person name="Uchimura H."/>
            <person name="Suzuki M."/>
            <person name="Noguchi H."/>
            <person name="Minakuchi Y."/>
            <person name="Toyoda A."/>
            <person name="Fujiyama A."/>
            <person name="Miyagishima S."/>
            <person name="Umen J.G."/>
            <person name="Nozaki H."/>
        </authorList>
    </citation>
    <scope>NUCLEOTIDE SEQUENCE</scope>
    <source>
        <strain evidence="3">NIES-3982</strain>
    </source>
</reference>
<feature type="region of interest" description="Disordered" evidence="1">
    <location>
        <begin position="144"/>
        <end position="175"/>
    </location>
</feature>